<sequence>MCELRDMTVHEDDIDDRSLDDLGFKRRMVVDLILRNEDGEESSEKRESGRIEKELYGKFQRKCLLVINLSGLMSVI</sequence>
<protein>
    <submittedName>
        <fullName evidence="1">Uncharacterized protein</fullName>
    </submittedName>
</protein>
<evidence type="ECO:0000313" key="2">
    <source>
        <dbReference type="Proteomes" id="UP001177670"/>
    </source>
</evidence>
<name>A0AA40KHU2_9HYME</name>
<reference evidence="1" key="1">
    <citation type="submission" date="2021-10" db="EMBL/GenBank/DDBJ databases">
        <title>Melipona bicolor Genome sequencing and assembly.</title>
        <authorList>
            <person name="Araujo N.S."/>
            <person name="Arias M.C."/>
        </authorList>
    </citation>
    <scope>NUCLEOTIDE SEQUENCE</scope>
    <source>
        <strain evidence="1">USP_2M_L1-L4_2017</strain>
        <tissue evidence="1">Whole body</tissue>
    </source>
</reference>
<accession>A0AA40KHU2</accession>
<dbReference type="EMBL" id="JAHYIQ010000029">
    <property type="protein sequence ID" value="KAK1120807.1"/>
    <property type="molecule type" value="Genomic_DNA"/>
</dbReference>
<proteinExistence type="predicted"/>
<comment type="caution">
    <text evidence="1">The sequence shown here is derived from an EMBL/GenBank/DDBJ whole genome shotgun (WGS) entry which is preliminary data.</text>
</comment>
<evidence type="ECO:0000313" key="1">
    <source>
        <dbReference type="EMBL" id="KAK1120807.1"/>
    </source>
</evidence>
<dbReference type="Proteomes" id="UP001177670">
    <property type="component" value="Unassembled WGS sequence"/>
</dbReference>
<dbReference type="AlphaFoldDB" id="A0AA40KHU2"/>
<organism evidence="1 2">
    <name type="scientific">Melipona bicolor</name>
    <dbReference type="NCBI Taxonomy" id="60889"/>
    <lineage>
        <taxon>Eukaryota</taxon>
        <taxon>Metazoa</taxon>
        <taxon>Ecdysozoa</taxon>
        <taxon>Arthropoda</taxon>
        <taxon>Hexapoda</taxon>
        <taxon>Insecta</taxon>
        <taxon>Pterygota</taxon>
        <taxon>Neoptera</taxon>
        <taxon>Endopterygota</taxon>
        <taxon>Hymenoptera</taxon>
        <taxon>Apocrita</taxon>
        <taxon>Aculeata</taxon>
        <taxon>Apoidea</taxon>
        <taxon>Anthophila</taxon>
        <taxon>Apidae</taxon>
        <taxon>Melipona</taxon>
    </lineage>
</organism>
<gene>
    <name evidence="1" type="ORF">K0M31_011011</name>
</gene>
<keyword evidence="2" id="KW-1185">Reference proteome</keyword>